<feature type="transmembrane region" description="Helical" evidence="2">
    <location>
        <begin position="335"/>
        <end position="354"/>
    </location>
</feature>
<feature type="compositionally biased region" description="Basic and acidic residues" evidence="1">
    <location>
        <begin position="533"/>
        <end position="543"/>
    </location>
</feature>
<feature type="transmembrane region" description="Helical" evidence="2">
    <location>
        <begin position="187"/>
        <end position="213"/>
    </location>
</feature>
<keyword evidence="2" id="KW-1133">Transmembrane helix</keyword>
<dbReference type="EMBL" id="CP019688">
    <property type="protein sequence ID" value="AQQ15082.1"/>
    <property type="molecule type" value="Genomic_DNA"/>
</dbReference>
<feature type="transmembrane region" description="Helical" evidence="2">
    <location>
        <begin position="164"/>
        <end position="180"/>
    </location>
</feature>
<accession>A0A1Q2HW73</accession>
<reference evidence="3 4" key="1">
    <citation type="submission" date="2016-12" db="EMBL/GenBank/DDBJ databases">
        <authorList>
            <person name="Song W.-J."/>
            <person name="Kurnit D.M."/>
        </authorList>
    </citation>
    <scope>NUCLEOTIDE SEQUENCE [LARGE SCALE GENOMIC DNA]</scope>
    <source>
        <strain evidence="3 4">DSM 30827</strain>
    </source>
</reference>
<dbReference type="AlphaFoldDB" id="A0A1Q2HW73"/>
<feature type="transmembrane region" description="Helical" evidence="2">
    <location>
        <begin position="360"/>
        <end position="378"/>
    </location>
</feature>
<evidence type="ECO:0000256" key="1">
    <source>
        <dbReference type="SAM" id="MobiDB-lite"/>
    </source>
</evidence>
<feature type="region of interest" description="Disordered" evidence="1">
    <location>
        <begin position="466"/>
        <end position="551"/>
    </location>
</feature>
<keyword evidence="4" id="KW-1185">Reference proteome</keyword>
<protein>
    <submittedName>
        <fullName evidence="3">Uncharacterized protein</fullName>
    </submittedName>
</protein>
<keyword evidence="2" id="KW-0812">Transmembrane</keyword>
<sequence length="646" mass="69755">MTLVDVGTKAPEDVNPQAKHADEQPATRWAQFKHLFFKVKQFQWPLWATVLWVLFGTAIAAYISINREWLLSSNFGNDAELILKFARMETDEGGSYRTIANVYTALGLVEKPIAAGLVGVFIAAAGAAFALVPSKGLRGVFAPVALFGYLVLSGAFVGTYTKELIVVSIVALICVLLSAPSHWSGDLLIVASIMLVAGTFRPYWIFLAMAYIALRIVPLKRLTVITLPALLIAGNLACSIAIFVLLGQSPDFFRTSVNVDRGAAEAGTMITRFVDGSAEPFAGALNNLLVMLTMVFPVPMLLLGSLYYLVNTVLFISLWGFAFLRLFLRKFERPVLAHRLIALLSGFLVSQGLFEPDYGSALRHLTPFIPLILALWMINFGNPRELKSNGTDFAVPSFIVPGEMKALEAGPSATSTELGTTEELDRIAQPLALLNMIRLAELERRGNSEAAAEVDPVLVTAVATKAQEGAAQDDREAQPAKGGSSKIEPDDAAATAPEKPSGAVVQETTEVPGSRPVEDEVESRGSSIIPQPADEKSELKDSEAADEETDIEADVIVAEPIEEVEVEAVIEEDEAIAIDDHGAQPQKAELVRQSLMVSGAATTVSNQLARAISAAKANLRPDVRWVTSLPPLIVETVEDHRGREIR</sequence>
<dbReference type="Proteomes" id="UP000217209">
    <property type="component" value="Chromosome"/>
</dbReference>
<feature type="region of interest" description="Disordered" evidence="1">
    <location>
        <begin position="1"/>
        <end position="22"/>
    </location>
</feature>
<name>A0A1Q2HW73_9CORY</name>
<proteinExistence type="predicted"/>
<dbReference type="RefSeq" id="WP_095659819.1">
    <property type="nucleotide sequence ID" value="NZ_BAAAKB010000006.1"/>
</dbReference>
<dbReference type="KEGG" id="cgv:CGLAU_05555"/>
<gene>
    <name evidence="3" type="ORF">CGLAU_05555</name>
</gene>
<keyword evidence="2" id="KW-0472">Membrane</keyword>
<feature type="transmembrane region" description="Helical" evidence="2">
    <location>
        <begin position="139"/>
        <end position="158"/>
    </location>
</feature>
<organism evidence="3 4">
    <name type="scientific">Corynebacterium glaucum</name>
    <dbReference type="NCBI Taxonomy" id="187491"/>
    <lineage>
        <taxon>Bacteria</taxon>
        <taxon>Bacillati</taxon>
        <taxon>Actinomycetota</taxon>
        <taxon>Actinomycetes</taxon>
        <taxon>Mycobacteriales</taxon>
        <taxon>Corynebacteriaceae</taxon>
        <taxon>Corynebacterium</taxon>
    </lineage>
</organism>
<feature type="transmembrane region" description="Helical" evidence="2">
    <location>
        <begin position="44"/>
        <end position="65"/>
    </location>
</feature>
<evidence type="ECO:0000313" key="4">
    <source>
        <dbReference type="Proteomes" id="UP000217209"/>
    </source>
</evidence>
<feature type="transmembrane region" description="Helical" evidence="2">
    <location>
        <begin position="225"/>
        <end position="246"/>
    </location>
</feature>
<evidence type="ECO:0000313" key="3">
    <source>
        <dbReference type="EMBL" id="AQQ15082.1"/>
    </source>
</evidence>
<feature type="transmembrane region" description="Helical" evidence="2">
    <location>
        <begin position="306"/>
        <end position="328"/>
    </location>
</feature>
<evidence type="ECO:0000256" key="2">
    <source>
        <dbReference type="SAM" id="Phobius"/>
    </source>
</evidence>
<dbReference type="OrthoDB" id="9812433at2"/>
<feature type="transmembrane region" description="Helical" evidence="2">
    <location>
        <begin position="113"/>
        <end position="132"/>
    </location>
</feature>